<dbReference type="SUPFAM" id="SSF53850">
    <property type="entry name" value="Periplasmic binding protein-like II"/>
    <property type="match status" value="2"/>
</dbReference>
<evidence type="ECO:0000256" key="2">
    <source>
        <dbReference type="ARBA" id="ARBA00022448"/>
    </source>
</evidence>
<dbReference type="PANTHER" id="PTHR30290">
    <property type="entry name" value="PERIPLASMIC BINDING COMPONENT OF ABC TRANSPORTER"/>
    <property type="match status" value="1"/>
</dbReference>
<feature type="domain" description="Solute-binding protein family 5" evidence="4">
    <location>
        <begin position="36"/>
        <end position="116"/>
    </location>
</feature>
<dbReference type="Pfam" id="PF00496">
    <property type="entry name" value="SBP_bac_5"/>
    <property type="match status" value="2"/>
</dbReference>
<comment type="caution">
    <text evidence="5">The sequence shown here is derived from an EMBL/GenBank/DDBJ whole genome shotgun (WGS) entry which is preliminary data.</text>
</comment>
<dbReference type="OrthoDB" id="37683at2759"/>
<dbReference type="Proteomes" id="UP000660262">
    <property type="component" value="Unassembled WGS sequence"/>
</dbReference>
<keyword evidence="6" id="KW-1185">Reference proteome</keyword>
<accession>A0A830I137</accession>
<proteinExistence type="inferred from homology"/>
<dbReference type="AlphaFoldDB" id="A0A830I137"/>
<feature type="domain" description="Solute-binding protein family 5" evidence="4">
    <location>
        <begin position="258"/>
        <end position="582"/>
    </location>
</feature>
<evidence type="ECO:0000313" key="6">
    <source>
        <dbReference type="Proteomes" id="UP000660262"/>
    </source>
</evidence>
<keyword evidence="2" id="KW-0813">Transport</keyword>
<name>A0A830I137_9CHLO</name>
<evidence type="ECO:0000313" key="5">
    <source>
        <dbReference type="EMBL" id="GHP11800.1"/>
    </source>
</evidence>
<dbReference type="EMBL" id="BNJQ01000036">
    <property type="protein sequence ID" value="GHP11800.1"/>
    <property type="molecule type" value="Genomic_DNA"/>
</dbReference>
<evidence type="ECO:0000256" key="1">
    <source>
        <dbReference type="ARBA" id="ARBA00005695"/>
    </source>
</evidence>
<evidence type="ECO:0000259" key="4">
    <source>
        <dbReference type="Pfam" id="PF00496"/>
    </source>
</evidence>
<reference evidence="5" key="1">
    <citation type="submission" date="2020-10" db="EMBL/GenBank/DDBJ databases">
        <title>Unveiling of a novel bifunctional photoreceptor, Dualchrome1, isolated from a cosmopolitan green alga.</title>
        <authorList>
            <person name="Suzuki S."/>
            <person name="Kawachi M."/>
        </authorList>
    </citation>
    <scope>NUCLEOTIDE SEQUENCE</scope>
    <source>
        <strain evidence="5">NIES 2893</strain>
    </source>
</reference>
<evidence type="ECO:0000256" key="3">
    <source>
        <dbReference type="ARBA" id="ARBA00022729"/>
    </source>
</evidence>
<dbReference type="GO" id="GO:0015833">
    <property type="term" value="P:peptide transport"/>
    <property type="evidence" value="ECO:0007669"/>
    <property type="project" value="TreeGrafter"/>
</dbReference>
<dbReference type="Gene3D" id="3.10.105.10">
    <property type="entry name" value="Dipeptide-binding Protein, Domain 3"/>
    <property type="match status" value="2"/>
</dbReference>
<organism evidence="5 6">
    <name type="scientific">Pycnococcus provasolii</name>
    <dbReference type="NCBI Taxonomy" id="41880"/>
    <lineage>
        <taxon>Eukaryota</taxon>
        <taxon>Viridiplantae</taxon>
        <taxon>Chlorophyta</taxon>
        <taxon>Pseudoscourfieldiophyceae</taxon>
        <taxon>Pseudoscourfieldiales</taxon>
        <taxon>Pycnococcaceae</taxon>
        <taxon>Pycnococcus</taxon>
    </lineage>
</organism>
<dbReference type="PANTHER" id="PTHR30290:SF9">
    <property type="entry name" value="OLIGOPEPTIDE-BINDING PROTEIN APPA"/>
    <property type="match status" value="1"/>
</dbReference>
<comment type="similarity">
    <text evidence="1">Belongs to the bacterial solute-binding protein 5 family.</text>
</comment>
<protein>
    <recommendedName>
        <fullName evidence="4">Solute-binding protein family 5 domain-containing protein</fullName>
    </recommendedName>
</protein>
<sequence length="590" mass="65202">MVVYAKLVTGLAFAFGWALATLTPLLETKAEDDVALCKKMELDFIVLEGDATSKAIEDDIVSDLKKVGITVNTRLLNKTLFNEAMVDGDFNMAFSETWGAPYDPHAYAASWATPDEAYYAALKGLPPPFTQEVLKQKVTEALRKESEVEREDAWTEILTAMHKQATELPISSKRIPAVINKRLTGYTPGHQQFDYPVHTLRVLSGPRSITVAPGAQSGLFSNATGVGRLDAHTYRPNEFFANNWVYDGLVEYGRGGAIIPSLAASWTIMDSPGGGQNYTFNLRKNVTFHDGADWNCTVAKLNFDHVLIPPLRTGDWHGWYGLPEAIEGWNCTDDYTFVVTTKDNYYPFLQELSFIRPLRMMSPNMFVGGLESDPLTQNSCHKGSTLNETDGSPKPIEHDGMTLMCAGIADPDGISGTGRWKYDKTIKDGEGKVQKVHFTVNLDHWDAPSTSSQYVNELVLVTYPTHEAVKAALLDNSLDAVIGAGVLTEKDVAVFKREHADNFAVPLTEPMQNRIVVLNTAKAPTNELQTRKVIIHAVDKDTIIKKELAGLAAPAESLFPKDAPYSGAHLTPRPDYDYEKARLLNCPEPW</sequence>
<dbReference type="InterPro" id="IPR000914">
    <property type="entry name" value="SBP_5_dom"/>
</dbReference>
<dbReference type="GO" id="GO:1904680">
    <property type="term" value="F:peptide transmembrane transporter activity"/>
    <property type="evidence" value="ECO:0007669"/>
    <property type="project" value="TreeGrafter"/>
</dbReference>
<gene>
    <name evidence="5" type="ORF">PPROV_001052700</name>
</gene>
<dbReference type="Gene3D" id="3.40.190.10">
    <property type="entry name" value="Periplasmic binding protein-like II"/>
    <property type="match status" value="2"/>
</dbReference>
<dbReference type="InterPro" id="IPR039424">
    <property type="entry name" value="SBP_5"/>
</dbReference>
<keyword evidence="3" id="KW-0732">Signal</keyword>